<dbReference type="InterPro" id="IPR006196">
    <property type="entry name" value="RNA-binding_domain_S1_IF1"/>
</dbReference>
<sequence>MSGSGRKSAYRKGVAKRVLYGEPEPKENEVIVCVTALRGSNLFEVVDAHGVKSVTMMPTKFRKLIWIKRGDFLIVGEGDGGEATTATGKKGAVTSIVVHILYKEQIKNLKQKDLWPAEFNTLPTGSTWAQEDAVNVEEEQKDGEDADADEQESQPAVSLDSSKITLVDDRFAQMHVNRNRRKGHFDEEENDDSDED</sequence>
<comment type="caution">
    <text evidence="6">The sequence shown here is derived from an EMBL/GenBank/DDBJ whole genome shotgun (WGS) entry which is preliminary data.</text>
</comment>
<reference evidence="6" key="1">
    <citation type="submission" date="2024-01" db="EMBL/GenBank/DDBJ databases">
        <authorList>
            <person name="Webb A."/>
        </authorList>
    </citation>
    <scope>NUCLEOTIDE SEQUENCE</scope>
    <source>
        <strain evidence="6">Pm1</strain>
    </source>
</reference>
<accession>A0AAV1VLX3</accession>
<evidence type="ECO:0000259" key="5">
    <source>
        <dbReference type="PROSITE" id="PS50832"/>
    </source>
</evidence>
<organism evidence="6 7">
    <name type="scientific">Peronospora matthiolae</name>
    <dbReference type="NCBI Taxonomy" id="2874970"/>
    <lineage>
        <taxon>Eukaryota</taxon>
        <taxon>Sar</taxon>
        <taxon>Stramenopiles</taxon>
        <taxon>Oomycota</taxon>
        <taxon>Peronosporomycetes</taxon>
        <taxon>Peronosporales</taxon>
        <taxon>Peronosporaceae</taxon>
        <taxon>Peronospora</taxon>
    </lineage>
</organism>
<comment type="similarity">
    <text evidence="1">Belongs to the EIF1AD family.</text>
</comment>
<evidence type="ECO:0000256" key="4">
    <source>
        <dbReference type="SAM" id="MobiDB-lite"/>
    </source>
</evidence>
<dbReference type="PANTHER" id="PTHR21641:SF0">
    <property type="entry name" value="RNA-BINDING PROTEIN EIF1AD-RELATED"/>
    <property type="match status" value="1"/>
</dbReference>
<dbReference type="Pfam" id="PF01176">
    <property type="entry name" value="eIF-1a"/>
    <property type="match status" value="1"/>
</dbReference>
<feature type="compositionally biased region" description="Acidic residues" evidence="4">
    <location>
        <begin position="186"/>
        <end position="196"/>
    </location>
</feature>
<dbReference type="SMART" id="SM00652">
    <property type="entry name" value="eIF1a"/>
    <property type="match status" value="1"/>
</dbReference>
<feature type="region of interest" description="Disordered" evidence="4">
    <location>
        <begin position="135"/>
        <end position="196"/>
    </location>
</feature>
<dbReference type="PANTHER" id="PTHR21641">
    <property type="entry name" value="TRANSLATION INITIATION FACTOR-RELATED"/>
    <property type="match status" value="1"/>
</dbReference>
<dbReference type="GO" id="GO:0005634">
    <property type="term" value="C:nucleus"/>
    <property type="evidence" value="ECO:0007669"/>
    <property type="project" value="TreeGrafter"/>
</dbReference>
<feature type="compositionally biased region" description="Polar residues" evidence="4">
    <location>
        <begin position="153"/>
        <end position="164"/>
    </location>
</feature>
<keyword evidence="2" id="KW-0694">RNA-binding</keyword>
<keyword evidence="3" id="KW-0648">Protein biosynthesis</keyword>
<dbReference type="InterPro" id="IPR012340">
    <property type="entry name" value="NA-bd_OB-fold"/>
</dbReference>
<dbReference type="GO" id="GO:0003743">
    <property type="term" value="F:translation initiation factor activity"/>
    <property type="evidence" value="ECO:0007669"/>
    <property type="project" value="UniProtKB-UniRule"/>
</dbReference>
<feature type="compositionally biased region" description="Acidic residues" evidence="4">
    <location>
        <begin position="135"/>
        <end position="152"/>
    </location>
</feature>
<evidence type="ECO:0000313" key="7">
    <source>
        <dbReference type="Proteomes" id="UP001162060"/>
    </source>
</evidence>
<dbReference type="SUPFAM" id="SSF50249">
    <property type="entry name" value="Nucleic acid-binding proteins"/>
    <property type="match status" value="1"/>
</dbReference>
<dbReference type="Proteomes" id="UP001162060">
    <property type="component" value="Unassembled WGS sequence"/>
</dbReference>
<evidence type="ECO:0000256" key="1">
    <source>
        <dbReference type="ARBA" id="ARBA00007340"/>
    </source>
</evidence>
<feature type="domain" description="S1-like" evidence="5">
    <location>
        <begin position="16"/>
        <end position="75"/>
    </location>
</feature>
<keyword evidence="3" id="KW-0396">Initiation factor</keyword>
<dbReference type="InterPro" id="IPR039294">
    <property type="entry name" value="EIF1AD"/>
</dbReference>
<proteinExistence type="inferred from homology"/>
<dbReference type="Gene3D" id="2.40.50.140">
    <property type="entry name" value="Nucleic acid-binding proteins"/>
    <property type="match status" value="1"/>
</dbReference>
<dbReference type="PROSITE" id="PS50832">
    <property type="entry name" value="S1_IF1_TYPE"/>
    <property type="match status" value="1"/>
</dbReference>
<dbReference type="AlphaFoldDB" id="A0AAV1VLX3"/>
<protein>
    <recommendedName>
        <fullName evidence="5">S1-like domain-containing protein</fullName>
    </recommendedName>
</protein>
<gene>
    <name evidence="6" type="ORF">PM001_LOCUS32368</name>
</gene>
<evidence type="ECO:0000256" key="2">
    <source>
        <dbReference type="ARBA" id="ARBA00022884"/>
    </source>
</evidence>
<dbReference type="InterPro" id="IPR001253">
    <property type="entry name" value="TIF_eIF-1A"/>
</dbReference>
<evidence type="ECO:0000256" key="3">
    <source>
        <dbReference type="PROSITE-ProRule" id="PRU00181"/>
    </source>
</evidence>
<dbReference type="EMBL" id="CAKLBY020000378">
    <property type="protein sequence ID" value="CAK7947218.1"/>
    <property type="molecule type" value="Genomic_DNA"/>
</dbReference>
<dbReference type="GO" id="GO:0003723">
    <property type="term" value="F:RNA binding"/>
    <property type="evidence" value="ECO:0007669"/>
    <property type="project" value="UniProtKB-KW"/>
</dbReference>
<evidence type="ECO:0000313" key="6">
    <source>
        <dbReference type="EMBL" id="CAK7947218.1"/>
    </source>
</evidence>
<name>A0AAV1VLX3_9STRA</name>